<name>A0A6A2HMJ0_BACT4</name>
<reference evidence="3 4" key="1">
    <citation type="journal article" date="2019" name="Nat. Med.">
        <title>A library of human gut bacterial isolates paired with longitudinal multiomics data enables mechanistic microbiome research.</title>
        <authorList>
            <person name="Poyet M."/>
            <person name="Groussin M."/>
            <person name="Gibbons S.M."/>
            <person name="Avila-Pacheco J."/>
            <person name="Jiang X."/>
            <person name="Kearney S.M."/>
            <person name="Perrotta A.R."/>
            <person name="Berdy B."/>
            <person name="Zhao S."/>
            <person name="Lieberman T.D."/>
            <person name="Swanson P.K."/>
            <person name="Smith M."/>
            <person name="Roesemann S."/>
            <person name="Alexander J.E."/>
            <person name="Rich S.A."/>
            <person name="Livny J."/>
            <person name="Vlamakis H."/>
            <person name="Clish C."/>
            <person name="Bullock K."/>
            <person name="Deik A."/>
            <person name="Scott J."/>
            <person name="Pierce K.A."/>
            <person name="Xavier R.J."/>
            <person name="Alm E.J."/>
        </authorList>
    </citation>
    <scope>NUCLEOTIDE SEQUENCE [LARGE SCALE GENOMIC DNA]</scope>
    <source>
        <strain evidence="2 3">BIOML-A162</strain>
        <strain evidence="1 4">BIOML-A188</strain>
    </source>
</reference>
<sequence>MTYLLLDYFDEKFPDEKAVKEMKPFRRHRWFFKEGTTNYSHSERNKLPEGAAYAGHRTPLISGECKVYGCWPNGYDNVGEEEWAKIPTDARQKFKAALNDTAEIVVSGIECRRSFQYIDDKLLSAMDNYSELEKLPVAYSFSATKFYPSLIPFLETRWTATKLDWKNHGQNNLDLSRTHLREITLDGEGLKSVSLPESCRTISFSSTLSPELKVYSPDGGSNLTLKIELEADHVPDVGLPQLEILVLDRAVKLDLLPVTNLYPNLYYLRICGKPGYLSNISSLRNLKTLEVLSLEEIFGFTAEEFPTPGTCPLLNTLWMESIPEEAGKQIKKKYKGKITELDIRKLRKPEWLAENLDNPLRHWDGSEFVPPAKFKKAVVIYRNARRDALVAANQYLIDRDAALLQNRLEQTGKEFVIAFNKLDGKSGFIETEEREDLCAAFQVILDAVDSSVNFLGFTMNHDRIWEIMNEHRDW</sequence>
<dbReference type="SUPFAM" id="SSF52047">
    <property type="entry name" value="RNI-like"/>
    <property type="match status" value="1"/>
</dbReference>
<evidence type="ECO:0000313" key="3">
    <source>
        <dbReference type="Proteomes" id="UP000436858"/>
    </source>
</evidence>
<dbReference type="Proteomes" id="UP000436858">
    <property type="component" value="Unassembled WGS sequence"/>
</dbReference>
<evidence type="ECO:0000313" key="4">
    <source>
        <dbReference type="Proteomes" id="UP000440614"/>
    </source>
</evidence>
<dbReference type="EMBL" id="WCRY01000052">
    <property type="protein sequence ID" value="KAB4470027.1"/>
    <property type="molecule type" value="Genomic_DNA"/>
</dbReference>
<proteinExistence type="predicted"/>
<accession>A0A6A2HMJ0</accession>
<dbReference type="Proteomes" id="UP000440614">
    <property type="component" value="Unassembled WGS sequence"/>
</dbReference>
<dbReference type="OMA" id="GFNKMDK"/>
<dbReference type="EMBL" id="WCSY01000035">
    <property type="protein sequence ID" value="KAB4305661.1"/>
    <property type="molecule type" value="Genomic_DNA"/>
</dbReference>
<organism evidence="1 4">
    <name type="scientific">Bacteroides thetaiotaomicron</name>
    <dbReference type="NCBI Taxonomy" id="818"/>
    <lineage>
        <taxon>Bacteria</taxon>
        <taxon>Pseudomonadati</taxon>
        <taxon>Bacteroidota</taxon>
        <taxon>Bacteroidia</taxon>
        <taxon>Bacteroidales</taxon>
        <taxon>Bacteroidaceae</taxon>
        <taxon>Bacteroides</taxon>
    </lineage>
</organism>
<gene>
    <name evidence="2" type="ORF">GAN91_26795</name>
    <name evidence="1" type="ORF">GAO51_25570</name>
</gene>
<evidence type="ECO:0000313" key="1">
    <source>
        <dbReference type="EMBL" id="KAB4305661.1"/>
    </source>
</evidence>
<comment type="caution">
    <text evidence="1">The sequence shown here is derived from an EMBL/GenBank/DDBJ whole genome shotgun (WGS) entry which is preliminary data.</text>
</comment>
<evidence type="ECO:0000313" key="2">
    <source>
        <dbReference type="EMBL" id="KAB4470027.1"/>
    </source>
</evidence>
<dbReference type="AlphaFoldDB" id="A0A6A2HMJ0"/>
<protein>
    <submittedName>
        <fullName evidence="1">Uncharacterized protein</fullName>
    </submittedName>
</protein>